<reference evidence="2 3" key="2">
    <citation type="submission" date="2019-05" db="EMBL/GenBank/DDBJ databases">
        <title>Glycomyces buryatensis sp. nov.</title>
        <authorList>
            <person name="Nikitina E."/>
        </authorList>
    </citation>
    <scope>NUCLEOTIDE SEQUENCE [LARGE SCALE GENOMIC DNA]</scope>
    <source>
        <strain evidence="2 3">18</strain>
    </source>
</reference>
<comment type="caution">
    <text evidence="2">The sequence shown here is derived from an EMBL/GenBank/DDBJ whole genome shotgun (WGS) entry which is preliminary data.</text>
</comment>
<dbReference type="AlphaFoldDB" id="A0A4S8QFR8"/>
<dbReference type="Pfam" id="PF19054">
    <property type="entry name" value="DUF5753"/>
    <property type="match status" value="1"/>
</dbReference>
<accession>A0A4S8QFR8</accession>
<gene>
    <name evidence="2" type="ORF">FAB82_00335</name>
</gene>
<dbReference type="Proteomes" id="UP000308760">
    <property type="component" value="Unassembled WGS sequence"/>
</dbReference>
<evidence type="ECO:0000313" key="3">
    <source>
        <dbReference type="Proteomes" id="UP000308760"/>
    </source>
</evidence>
<name>A0A4S8QFR8_9ACTN</name>
<reference evidence="3" key="1">
    <citation type="submission" date="2019-04" db="EMBL/GenBank/DDBJ databases">
        <title>Nocardioides xinjiangensis sp. nov.</title>
        <authorList>
            <person name="Liu S."/>
        </authorList>
    </citation>
    <scope>NUCLEOTIDE SEQUENCE [LARGE SCALE GENOMIC DNA]</scope>
    <source>
        <strain evidence="3">18</strain>
    </source>
</reference>
<evidence type="ECO:0000259" key="1">
    <source>
        <dbReference type="Pfam" id="PF19054"/>
    </source>
</evidence>
<dbReference type="EMBL" id="STGY01000001">
    <property type="protein sequence ID" value="THV43547.1"/>
    <property type="molecule type" value="Genomic_DNA"/>
</dbReference>
<dbReference type="OrthoDB" id="4966777at2"/>
<dbReference type="InterPro" id="IPR043917">
    <property type="entry name" value="DUF5753"/>
</dbReference>
<feature type="domain" description="DUF5753" evidence="1">
    <location>
        <begin position="96"/>
        <end position="258"/>
    </location>
</feature>
<sequence>MANEKFLQRELARTLIKYRELKGLSKDEAIWFLGTSKDILNSYESGKLQFVEPAIIASWLADYGAPQAVVDDAKAKAKWIRQGNPSNWQESAPEGFAQFTEIELLAATIDIYEAAYVTGILQTFAYAAAVLATNPNLTDEQRRTALSFRMQRQVAVFERPGGPPRMRVILPEDALTIFKGTEIYDEQLAHLTKLNRLAQVEIFIVPSGQIHASRGRSYEIMAFVDEKDPEVVYQEDIFGGRYEAKQGRVVQCRKLFSATLPVVLRYEEWRASDADQ</sequence>
<evidence type="ECO:0000313" key="2">
    <source>
        <dbReference type="EMBL" id="THV43547.1"/>
    </source>
</evidence>
<proteinExistence type="predicted"/>
<dbReference type="RefSeq" id="WP_136532545.1">
    <property type="nucleotide sequence ID" value="NZ_STGY01000001.1"/>
</dbReference>
<organism evidence="2 3">
    <name type="scientific">Glycomyces buryatensis</name>
    <dbReference type="NCBI Taxonomy" id="2570927"/>
    <lineage>
        <taxon>Bacteria</taxon>
        <taxon>Bacillati</taxon>
        <taxon>Actinomycetota</taxon>
        <taxon>Actinomycetes</taxon>
        <taxon>Glycomycetales</taxon>
        <taxon>Glycomycetaceae</taxon>
        <taxon>Glycomyces</taxon>
    </lineage>
</organism>
<keyword evidence="3" id="KW-1185">Reference proteome</keyword>
<protein>
    <submittedName>
        <fullName evidence="2">Helix-turn-helix domain-containing protein</fullName>
    </submittedName>
</protein>